<evidence type="ECO:0000313" key="3">
    <source>
        <dbReference type="Proteomes" id="UP000054721"/>
    </source>
</evidence>
<feature type="transmembrane region" description="Helical" evidence="1">
    <location>
        <begin position="44"/>
        <end position="63"/>
    </location>
</feature>
<comment type="caution">
    <text evidence="2">The sequence shown here is derived from an EMBL/GenBank/DDBJ whole genome shotgun (WGS) entry which is preliminary data.</text>
</comment>
<keyword evidence="1" id="KW-0472">Membrane</keyword>
<protein>
    <submittedName>
        <fullName evidence="2">Uncharacterized protein</fullName>
    </submittedName>
</protein>
<keyword evidence="1" id="KW-1133">Transmembrane helix</keyword>
<evidence type="ECO:0000313" key="2">
    <source>
        <dbReference type="EMBL" id="KRZ54903.1"/>
    </source>
</evidence>
<dbReference type="Proteomes" id="UP000054721">
    <property type="component" value="Unassembled WGS sequence"/>
</dbReference>
<accession>A0A0V1L692</accession>
<keyword evidence="1" id="KW-0812">Transmembrane</keyword>
<name>A0A0V1L692_9BILA</name>
<reference evidence="2 3" key="1">
    <citation type="submission" date="2015-05" db="EMBL/GenBank/DDBJ databases">
        <title>Evolution of Trichinella species and genotypes.</title>
        <authorList>
            <person name="Korhonen P.K."/>
            <person name="Edoardo P."/>
            <person name="Giuseppe L.R."/>
            <person name="Gasser R.B."/>
        </authorList>
    </citation>
    <scope>NUCLEOTIDE SEQUENCE [LARGE SCALE GENOMIC DNA]</scope>
    <source>
        <strain evidence="2">ISS10</strain>
    </source>
</reference>
<evidence type="ECO:0000256" key="1">
    <source>
        <dbReference type="SAM" id="Phobius"/>
    </source>
</evidence>
<gene>
    <name evidence="2" type="ORF">T02_4768</name>
</gene>
<keyword evidence="3" id="KW-1185">Reference proteome</keyword>
<dbReference type="EMBL" id="JYDW01000127">
    <property type="protein sequence ID" value="KRZ54903.1"/>
    <property type="molecule type" value="Genomic_DNA"/>
</dbReference>
<dbReference type="AlphaFoldDB" id="A0A0V1L692"/>
<sequence>MASTTLVVSSPDFGSTTSLIVSLLVIWSDRISTVLIKAGSLFEVLIYSVFLCAVSAAIAIFCARSNVKLGSASNPR</sequence>
<organism evidence="2 3">
    <name type="scientific">Trichinella nativa</name>
    <dbReference type="NCBI Taxonomy" id="6335"/>
    <lineage>
        <taxon>Eukaryota</taxon>
        <taxon>Metazoa</taxon>
        <taxon>Ecdysozoa</taxon>
        <taxon>Nematoda</taxon>
        <taxon>Enoplea</taxon>
        <taxon>Dorylaimia</taxon>
        <taxon>Trichinellida</taxon>
        <taxon>Trichinellidae</taxon>
        <taxon>Trichinella</taxon>
    </lineage>
</organism>
<proteinExistence type="predicted"/>